<dbReference type="Proteomes" id="UP000057158">
    <property type="component" value="Chromosome"/>
</dbReference>
<dbReference type="GO" id="GO:0006423">
    <property type="term" value="P:cysteinyl-tRNA aminoacylation"/>
    <property type="evidence" value="ECO:0007669"/>
    <property type="project" value="UniProtKB-UniRule"/>
</dbReference>
<dbReference type="InterPro" id="IPR015273">
    <property type="entry name" value="Cys-tRNA-synt_Ia_DALR"/>
</dbReference>
<dbReference type="InterPro" id="IPR032678">
    <property type="entry name" value="tRNA-synt_1_cat_dom"/>
</dbReference>
<keyword evidence="8 12" id="KW-0862">Zinc</keyword>
<dbReference type="Gene3D" id="3.40.50.620">
    <property type="entry name" value="HUPs"/>
    <property type="match status" value="1"/>
</dbReference>
<dbReference type="EMBL" id="CP010802">
    <property type="protein sequence ID" value="ALC14992.1"/>
    <property type="molecule type" value="Genomic_DNA"/>
</dbReference>
<dbReference type="OrthoDB" id="9815130at2"/>
<protein>
    <recommendedName>
        <fullName evidence="12">Cysteine--tRNA ligase</fullName>
        <ecNumber evidence="12">6.1.1.16</ecNumber>
    </recommendedName>
    <alternativeName>
        <fullName evidence="12">Cysteinyl-tRNA synthetase</fullName>
        <shortName evidence="12">CysRS</shortName>
    </alternativeName>
</protein>
<dbReference type="Pfam" id="PF01406">
    <property type="entry name" value="tRNA-synt_1e"/>
    <property type="match status" value="1"/>
</dbReference>
<keyword evidence="9 12" id="KW-0067">ATP-binding</keyword>
<evidence type="ECO:0000256" key="1">
    <source>
        <dbReference type="ARBA" id="ARBA00004496"/>
    </source>
</evidence>
<keyword evidence="10 12" id="KW-0648">Protein biosynthesis</keyword>
<dbReference type="Pfam" id="PF23493">
    <property type="entry name" value="CysS_C"/>
    <property type="match status" value="1"/>
</dbReference>
<dbReference type="Pfam" id="PF09190">
    <property type="entry name" value="DALR_2"/>
    <property type="match status" value="1"/>
</dbReference>
<dbReference type="CDD" id="cd00672">
    <property type="entry name" value="CysRS_core"/>
    <property type="match status" value="1"/>
</dbReference>
<evidence type="ECO:0000256" key="8">
    <source>
        <dbReference type="ARBA" id="ARBA00022833"/>
    </source>
</evidence>
<keyword evidence="7 12" id="KW-0547">Nucleotide-binding</keyword>
<evidence type="ECO:0000313" key="14">
    <source>
        <dbReference type="EMBL" id="ALC14992.1"/>
    </source>
</evidence>
<comment type="subcellular location">
    <subcellularLocation>
        <location evidence="1 12">Cytoplasm</location>
    </subcellularLocation>
</comment>
<evidence type="ECO:0000256" key="9">
    <source>
        <dbReference type="ARBA" id="ARBA00022840"/>
    </source>
</evidence>
<dbReference type="PRINTS" id="PR00983">
    <property type="entry name" value="TRNASYNTHCYS"/>
</dbReference>
<dbReference type="GO" id="GO:0004817">
    <property type="term" value="F:cysteine-tRNA ligase activity"/>
    <property type="evidence" value="ECO:0007669"/>
    <property type="project" value="UniProtKB-UniRule"/>
</dbReference>
<comment type="cofactor">
    <cofactor evidence="12">
        <name>Zn(2+)</name>
        <dbReference type="ChEBI" id="CHEBI:29105"/>
    </cofactor>
    <text evidence="12">Binds 1 zinc ion per subunit.</text>
</comment>
<comment type="catalytic activity">
    <reaction evidence="12">
        <text>tRNA(Cys) + L-cysteine + ATP = L-cysteinyl-tRNA(Cys) + AMP + diphosphate</text>
        <dbReference type="Rhea" id="RHEA:17773"/>
        <dbReference type="Rhea" id="RHEA-COMP:9661"/>
        <dbReference type="Rhea" id="RHEA-COMP:9679"/>
        <dbReference type="ChEBI" id="CHEBI:30616"/>
        <dbReference type="ChEBI" id="CHEBI:33019"/>
        <dbReference type="ChEBI" id="CHEBI:35235"/>
        <dbReference type="ChEBI" id="CHEBI:78442"/>
        <dbReference type="ChEBI" id="CHEBI:78517"/>
        <dbReference type="ChEBI" id="CHEBI:456215"/>
        <dbReference type="EC" id="6.1.1.16"/>
    </reaction>
</comment>
<dbReference type="GO" id="GO:0005829">
    <property type="term" value="C:cytosol"/>
    <property type="evidence" value="ECO:0007669"/>
    <property type="project" value="TreeGrafter"/>
</dbReference>
<dbReference type="KEGG" id="des:DSOUD_0192"/>
<evidence type="ECO:0000256" key="5">
    <source>
        <dbReference type="ARBA" id="ARBA00022598"/>
    </source>
</evidence>
<name>A0A0M4D6N2_9BACT</name>
<evidence type="ECO:0000256" key="4">
    <source>
        <dbReference type="ARBA" id="ARBA00022490"/>
    </source>
</evidence>
<feature type="domain" description="Cysteinyl-tRNA synthetase class Ia DALR" evidence="13">
    <location>
        <begin position="361"/>
        <end position="430"/>
    </location>
</feature>
<feature type="binding site" evidence="12">
    <location>
        <position position="269"/>
    </location>
    <ligand>
        <name>ATP</name>
        <dbReference type="ChEBI" id="CHEBI:30616"/>
    </ligand>
</feature>
<dbReference type="SMART" id="SM00840">
    <property type="entry name" value="DALR_2"/>
    <property type="match status" value="1"/>
</dbReference>
<dbReference type="AlphaFoldDB" id="A0A0M4D6N2"/>
<accession>A0A0M4D6N2</accession>
<dbReference type="SUPFAM" id="SSF52374">
    <property type="entry name" value="Nucleotidylyl transferase"/>
    <property type="match status" value="1"/>
</dbReference>
<dbReference type="SUPFAM" id="SSF47323">
    <property type="entry name" value="Anticodon-binding domain of a subclass of class I aminoacyl-tRNA synthetases"/>
    <property type="match status" value="1"/>
</dbReference>
<dbReference type="InterPro" id="IPR009080">
    <property type="entry name" value="tRNAsynth_Ia_anticodon-bd"/>
</dbReference>
<dbReference type="GO" id="GO:0005524">
    <property type="term" value="F:ATP binding"/>
    <property type="evidence" value="ECO:0007669"/>
    <property type="project" value="UniProtKB-UniRule"/>
</dbReference>
<comment type="subunit">
    <text evidence="3 12">Monomer.</text>
</comment>
<evidence type="ECO:0000256" key="12">
    <source>
        <dbReference type="HAMAP-Rule" id="MF_00041"/>
    </source>
</evidence>
<dbReference type="FunFam" id="3.40.50.620:FF:000009">
    <property type="entry name" value="Cysteine--tRNA ligase"/>
    <property type="match status" value="1"/>
</dbReference>
<evidence type="ECO:0000256" key="2">
    <source>
        <dbReference type="ARBA" id="ARBA00005594"/>
    </source>
</evidence>
<feature type="short sequence motif" description="'KMSKS' region" evidence="12">
    <location>
        <begin position="266"/>
        <end position="270"/>
    </location>
</feature>
<dbReference type="STRING" id="1603606.DSOUD_0192"/>
<dbReference type="HAMAP" id="MF_00041">
    <property type="entry name" value="Cys_tRNA_synth"/>
    <property type="match status" value="1"/>
</dbReference>
<evidence type="ECO:0000256" key="6">
    <source>
        <dbReference type="ARBA" id="ARBA00022723"/>
    </source>
</evidence>
<dbReference type="PANTHER" id="PTHR10890:SF3">
    <property type="entry name" value="CYSTEINE--TRNA LIGASE, CYTOPLASMIC"/>
    <property type="match status" value="1"/>
</dbReference>
<feature type="short sequence motif" description="'HIGH' region" evidence="12">
    <location>
        <begin position="31"/>
        <end position="41"/>
    </location>
</feature>
<evidence type="ECO:0000259" key="13">
    <source>
        <dbReference type="SMART" id="SM00840"/>
    </source>
</evidence>
<keyword evidence="11 12" id="KW-0030">Aminoacyl-tRNA synthetase</keyword>
<dbReference type="EC" id="6.1.1.16" evidence="12"/>
<dbReference type="InterPro" id="IPR024909">
    <property type="entry name" value="Cys-tRNA/MSH_ligase"/>
</dbReference>
<dbReference type="InterPro" id="IPR056411">
    <property type="entry name" value="CysS_C"/>
</dbReference>
<keyword evidence="6 12" id="KW-0479">Metal-binding</keyword>
<keyword evidence="5 12" id="KW-0436">Ligase</keyword>
<sequence length="493" mass="55481">MKLRLFNTMTGRKEEFKPLQPGKVGMYVCGVTVYDYCHIGHARANIVFDVIYRYLQYLGYDVNYVRNYTDVDDKIIRRANERGIDSRELAEEFIAAFDADMAALGLALPTHQPKATEHMAQIIAIVEKLIARGLAYASAGDVYFAVDKFTGYLKLSHRNMDEMRAGARIAPGEQKRNPMDFALWKAAKPGEPSWPSPWGPGRPGWHIECSAMSMEYLGESFDIHGGGKDLVFPHHENEIAQSEGATGKPFVKYWMHNGFVNVNQEKMSKSLGNFFTIRDILQQYDPEVVRFFILSAHYRSPIDFSDQNLEDAQAGLSRFYEALRLAAETLAKHAPPKQAPCPVITDEERATYDLVENVDERFAEAMDDDFNTALALGHMFEVVRGMNRIVAEKRFDECPLSLVVLRDAAGKLLKLGGVLGLFTSDPVQWLERGQAAGLQEAGLSAEAIEELIAERQQARKNRDFARGDQIRDDLAARGIELLDSKEGTTWKVK</sequence>
<comment type="similarity">
    <text evidence="2 12">Belongs to the class-I aminoacyl-tRNA synthetase family.</text>
</comment>
<dbReference type="NCBIfam" id="TIGR00435">
    <property type="entry name" value="cysS"/>
    <property type="match status" value="1"/>
</dbReference>
<evidence type="ECO:0000256" key="3">
    <source>
        <dbReference type="ARBA" id="ARBA00011245"/>
    </source>
</evidence>
<evidence type="ECO:0000256" key="11">
    <source>
        <dbReference type="ARBA" id="ARBA00023146"/>
    </source>
</evidence>
<proteinExistence type="inferred from homology"/>
<reference evidence="14 15" key="1">
    <citation type="submission" date="2015-07" db="EMBL/GenBank/DDBJ databases">
        <title>Isolation and Genomic Characterization of a Novel Halophilic Metal-Reducing Deltaproteobacterium from the Deep Subsurface.</title>
        <authorList>
            <person name="Badalamenti J.P."/>
            <person name="Summers Z.M."/>
            <person name="Gralnick J.A."/>
            <person name="Bond D.R."/>
        </authorList>
    </citation>
    <scope>NUCLEOTIDE SEQUENCE [LARGE SCALE GENOMIC DNA]</scope>
    <source>
        <strain evidence="14 15">WTL</strain>
    </source>
</reference>
<dbReference type="RefSeq" id="WP_053549235.1">
    <property type="nucleotide sequence ID" value="NZ_CP010802.1"/>
</dbReference>
<evidence type="ECO:0000256" key="7">
    <source>
        <dbReference type="ARBA" id="ARBA00022741"/>
    </source>
</evidence>
<dbReference type="InterPro" id="IPR014729">
    <property type="entry name" value="Rossmann-like_a/b/a_fold"/>
</dbReference>
<dbReference type="PATRIC" id="fig|1603606.3.peg.214"/>
<dbReference type="InterPro" id="IPR015803">
    <property type="entry name" value="Cys-tRNA-ligase"/>
</dbReference>
<feature type="binding site" evidence="12">
    <location>
        <position position="209"/>
    </location>
    <ligand>
        <name>Zn(2+)</name>
        <dbReference type="ChEBI" id="CHEBI:29105"/>
    </ligand>
</feature>
<dbReference type="GO" id="GO:0008270">
    <property type="term" value="F:zinc ion binding"/>
    <property type="evidence" value="ECO:0007669"/>
    <property type="project" value="UniProtKB-UniRule"/>
</dbReference>
<keyword evidence="4 12" id="KW-0963">Cytoplasm</keyword>
<evidence type="ECO:0000313" key="15">
    <source>
        <dbReference type="Proteomes" id="UP000057158"/>
    </source>
</evidence>
<dbReference type="Gene3D" id="1.20.120.1910">
    <property type="entry name" value="Cysteine-tRNA ligase, C-terminal anti-codon recognition domain"/>
    <property type="match status" value="1"/>
</dbReference>
<keyword evidence="15" id="KW-1185">Reference proteome</keyword>
<gene>
    <name evidence="12 14" type="primary">cysS</name>
    <name evidence="14" type="ORF">DSOUD_0192</name>
</gene>
<dbReference type="PANTHER" id="PTHR10890">
    <property type="entry name" value="CYSTEINYL-TRNA SYNTHETASE"/>
    <property type="match status" value="1"/>
</dbReference>
<feature type="binding site" evidence="12">
    <location>
        <position position="234"/>
    </location>
    <ligand>
        <name>Zn(2+)</name>
        <dbReference type="ChEBI" id="CHEBI:29105"/>
    </ligand>
</feature>
<organism evidence="14 15">
    <name type="scientific">Desulfuromonas soudanensis</name>
    <dbReference type="NCBI Taxonomy" id="1603606"/>
    <lineage>
        <taxon>Bacteria</taxon>
        <taxon>Pseudomonadati</taxon>
        <taxon>Thermodesulfobacteriota</taxon>
        <taxon>Desulfuromonadia</taxon>
        <taxon>Desulfuromonadales</taxon>
        <taxon>Desulfuromonadaceae</taxon>
        <taxon>Desulfuromonas</taxon>
    </lineage>
</organism>
<feature type="binding site" evidence="12">
    <location>
        <position position="238"/>
    </location>
    <ligand>
        <name>Zn(2+)</name>
        <dbReference type="ChEBI" id="CHEBI:29105"/>
    </ligand>
</feature>
<evidence type="ECO:0000256" key="10">
    <source>
        <dbReference type="ARBA" id="ARBA00022917"/>
    </source>
</evidence>
<feature type="binding site" evidence="12">
    <location>
        <position position="29"/>
    </location>
    <ligand>
        <name>Zn(2+)</name>
        <dbReference type="ChEBI" id="CHEBI:29105"/>
    </ligand>
</feature>